<evidence type="ECO:0000256" key="1">
    <source>
        <dbReference type="SAM" id="MobiDB-lite"/>
    </source>
</evidence>
<evidence type="ECO:0000313" key="3">
    <source>
        <dbReference type="EMBL" id="MPD06073.1"/>
    </source>
</evidence>
<dbReference type="AlphaFoldDB" id="A0A5B7KBP9"/>
<sequence>MTIFPSPSLLFLPATCSPALLLFYVPASARSQSPIFSSHPNTCGTPPTTHQQHSR</sequence>
<organism evidence="3 4">
    <name type="scientific">Portunus trituberculatus</name>
    <name type="common">Swimming crab</name>
    <name type="synonym">Neptunus trituberculatus</name>
    <dbReference type="NCBI Taxonomy" id="210409"/>
    <lineage>
        <taxon>Eukaryota</taxon>
        <taxon>Metazoa</taxon>
        <taxon>Ecdysozoa</taxon>
        <taxon>Arthropoda</taxon>
        <taxon>Crustacea</taxon>
        <taxon>Multicrustacea</taxon>
        <taxon>Malacostraca</taxon>
        <taxon>Eumalacostraca</taxon>
        <taxon>Eucarida</taxon>
        <taxon>Decapoda</taxon>
        <taxon>Pleocyemata</taxon>
        <taxon>Brachyura</taxon>
        <taxon>Eubrachyura</taxon>
        <taxon>Portunoidea</taxon>
        <taxon>Portunidae</taxon>
        <taxon>Portuninae</taxon>
        <taxon>Portunus</taxon>
    </lineage>
</organism>
<evidence type="ECO:0008006" key="5">
    <source>
        <dbReference type="Google" id="ProtNLM"/>
    </source>
</evidence>
<keyword evidence="2" id="KW-0732">Signal</keyword>
<dbReference type="EMBL" id="VSRR010149302">
    <property type="protein sequence ID" value="MPD06073.1"/>
    <property type="molecule type" value="Genomic_DNA"/>
</dbReference>
<protein>
    <recommendedName>
        <fullName evidence="5">Secreted protein</fullName>
    </recommendedName>
</protein>
<keyword evidence="4" id="KW-1185">Reference proteome</keyword>
<evidence type="ECO:0000313" key="4">
    <source>
        <dbReference type="Proteomes" id="UP000324222"/>
    </source>
</evidence>
<feature type="chain" id="PRO_5022798841" description="Secreted protein" evidence="2">
    <location>
        <begin position="32"/>
        <end position="55"/>
    </location>
</feature>
<evidence type="ECO:0000256" key="2">
    <source>
        <dbReference type="SAM" id="SignalP"/>
    </source>
</evidence>
<feature type="signal peptide" evidence="2">
    <location>
        <begin position="1"/>
        <end position="31"/>
    </location>
</feature>
<feature type="region of interest" description="Disordered" evidence="1">
    <location>
        <begin position="36"/>
        <end position="55"/>
    </location>
</feature>
<name>A0A5B7KBP9_PORTR</name>
<comment type="caution">
    <text evidence="3">The sequence shown here is derived from an EMBL/GenBank/DDBJ whole genome shotgun (WGS) entry which is preliminary data.</text>
</comment>
<dbReference type="Proteomes" id="UP000324222">
    <property type="component" value="Unassembled WGS sequence"/>
</dbReference>
<gene>
    <name evidence="3" type="ORF">E2C01_101856</name>
</gene>
<reference evidence="3 4" key="1">
    <citation type="submission" date="2019-05" db="EMBL/GenBank/DDBJ databases">
        <title>Another draft genome of Portunus trituberculatus and its Hox gene families provides insights of decapod evolution.</title>
        <authorList>
            <person name="Jeong J.-H."/>
            <person name="Song I."/>
            <person name="Kim S."/>
            <person name="Choi T."/>
            <person name="Kim D."/>
            <person name="Ryu S."/>
            <person name="Kim W."/>
        </authorList>
    </citation>
    <scope>NUCLEOTIDE SEQUENCE [LARGE SCALE GENOMIC DNA]</scope>
    <source>
        <tissue evidence="3">Muscle</tissue>
    </source>
</reference>
<accession>A0A5B7KBP9</accession>
<proteinExistence type="predicted"/>